<dbReference type="Proteomes" id="UP000481861">
    <property type="component" value="Unassembled WGS sequence"/>
</dbReference>
<evidence type="ECO:0000313" key="3">
    <source>
        <dbReference type="Proteomes" id="UP000481861"/>
    </source>
</evidence>
<name>A0A7C8MF75_9PLEO</name>
<evidence type="ECO:0000313" key="2">
    <source>
        <dbReference type="EMBL" id="KAF2865645.1"/>
    </source>
</evidence>
<organism evidence="2 3">
    <name type="scientific">Massariosphaeria phaeospora</name>
    <dbReference type="NCBI Taxonomy" id="100035"/>
    <lineage>
        <taxon>Eukaryota</taxon>
        <taxon>Fungi</taxon>
        <taxon>Dikarya</taxon>
        <taxon>Ascomycota</taxon>
        <taxon>Pezizomycotina</taxon>
        <taxon>Dothideomycetes</taxon>
        <taxon>Pleosporomycetidae</taxon>
        <taxon>Pleosporales</taxon>
        <taxon>Pleosporales incertae sedis</taxon>
        <taxon>Massariosphaeria</taxon>
    </lineage>
</organism>
<protein>
    <submittedName>
        <fullName evidence="2">Uncharacterized protein</fullName>
    </submittedName>
</protein>
<evidence type="ECO:0000256" key="1">
    <source>
        <dbReference type="SAM" id="Phobius"/>
    </source>
</evidence>
<reference evidence="2 3" key="1">
    <citation type="submission" date="2020-01" db="EMBL/GenBank/DDBJ databases">
        <authorList>
            <consortium name="DOE Joint Genome Institute"/>
            <person name="Haridas S."/>
            <person name="Albert R."/>
            <person name="Binder M."/>
            <person name="Bloem J."/>
            <person name="Labutti K."/>
            <person name="Salamov A."/>
            <person name="Andreopoulos B."/>
            <person name="Baker S.E."/>
            <person name="Barry K."/>
            <person name="Bills G."/>
            <person name="Bluhm B.H."/>
            <person name="Cannon C."/>
            <person name="Castanera R."/>
            <person name="Culley D.E."/>
            <person name="Daum C."/>
            <person name="Ezra D."/>
            <person name="Gonzalez J.B."/>
            <person name="Henrissat B."/>
            <person name="Kuo A."/>
            <person name="Liang C."/>
            <person name="Lipzen A."/>
            <person name="Lutzoni F."/>
            <person name="Magnuson J."/>
            <person name="Mondo S."/>
            <person name="Nolan M."/>
            <person name="Ohm R."/>
            <person name="Pangilinan J."/>
            <person name="Park H.-J.H."/>
            <person name="Ramirez L."/>
            <person name="Alfaro M."/>
            <person name="Sun H."/>
            <person name="Tritt A."/>
            <person name="Yoshinaga Y."/>
            <person name="Zwiers L.-H.L."/>
            <person name="Turgeon B.G."/>
            <person name="Goodwin S.B."/>
            <person name="Spatafora J.W."/>
            <person name="Crous P.W."/>
            <person name="Grigoriev I.V."/>
        </authorList>
    </citation>
    <scope>NUCLEOTIDE SEQUENCE [LARGE SCALE GENOMIC DNA]</scope>
    <source>
        <strain evidence="2 3">CBS 611.86</strain>
    </source>
</reference>
<feature type="transmembrane region" description="Helical" evidence="1">
    <location>
        <begin position="28"/>
        <end position="46"/>
    </location>
</feature>
<dbReference type="AlphaFoldDB" id="A0A7C8MF75"/>
<dbReference type="EMBL" id="JAADJZ010000032">
    <property type="protein sequence ID" value="KAF2865645.1"/>
    <property type="molecule type" value="Genomic_DNA"/>
</dbReference>
<gene>
    <name evidence="2" type="ORF">BDV95DRAFT_586236</name>
</gene>
<keyword evidence="1" id="KW-0812">Transmembrane</keyword>
<proteinExistence type="predicted"/>
<keyword evidence="1" id="KW-1133">Transmembrane helix</keyword>
<keyword evidence="1" id="KW-0472">Membrane</keyword>
<comment type="caution">
    <text evidence="2">The sequence shown here is derived from an EMBL/GenBank/DDBJ whole genome shotgun (WGS) entry which is preliminary data.</text>
</comment>
<keyword evidence="3" id="KW-1185">Reference proteome</keyword>
<feature type="transmembrane region" description="Helical" evidence="1">
    <location>
        <begin position="103"/>
        <end position="123"/>
    </location>
</feature>
<sequence>MRFLLIGVTSIIALSFSRFGVSWLNVAILSRCSLHLFCFCGLLFYCHLGCSDLRAFGATCTSVLALRGINDSGLHVTTMFSCCSYRPFRSGGPFVSRHLRCRCTFVFSISSTFFLAFSGLSILTGHSPD</sequence>
<accession>A0A7C8MF75</accession>